<name>A0ABN7VJV2_GIGMA</name>
<organism evidence="2 3">
    <name type="scientific">Gigaspora margarita</name>
    <dbReference type="NCBI Taxonomy" id="4874"/>
    <lineage>
        <taxon>Eukaryota</taxon>
        <taxon>Fungi</taxon>
        <taxon>Fungi incertae sedis</taxon>
        <taxon>Mucoromycota</taxon>
        <taxon>Glomeromycotina</taxon>
        <taxon>Glomeromycetes</taxon>
        <taxon>Diversisporales</taxon>
        <taxon>Gigasporaceae</taxon>
        <taxon>Gigaspora</taxon>
    </lineage>
</organism>
<reference evidence="2 3" key="1">
    <citation type="submission" date="2021-06" db="EMBL/GenBank/DDBJ databases">
        <authorList>
            <person name="Kallberg Y."/>
            <person name="Tangrot J."/>
            <person name="Rosling A."/>
        </authorList>
    </citation>
    <scope>NUCLEOTIDE SEQUENCE [LARGE SCALE GENOMIC DNA]</scope>
    <source>
        <strain evidence="2 3">120-4 pot B 10/14</strain>
    </source>
</reference>
<evidence type="ECO:0000313" key="3">
    <source>
        <dbReference type="Proteomes" id="UP000789901"/>
    </source>
</evidence>
<accession>A0ABN7VJV2</accession>
<keyword evidence="3" id="KW-1185">Reference proteome</keyword>
<dbReference type="Proteomes" id="UP000789901">
    <property type="component" value="Unassembled WGS sequence"/>
</dbReference>
<gene>
    <name evidence="2" type="ORF">GMARGA_LOCUS19438</name>
</gene>
<protein>
    <submittedName>
        <fullName evidence="2">27883_t:CDS:1</fullName>
    </submittedName>
</protein>
<keyword evidence="1" id="KW-0812">Transmembrane</keyword>
<comment type="caution">
    <text evidence="2">The sequence shown here is derived from an EMBL/GenBank/DDBJ whole genome shotgun (WGS) entry which is preliminary data.</text>
</comment>
<evidence type="ECO:0000313" key="2">
    <source>
        <dbReference type="EMBL" id="CAG8778916.1"/>
    </source>
</evidence>
<evidence type="ECO:0000256" key="1">
    <source>
        <dbReference type="SAM" id="Phobius"/>
    </source>
</evidence>
<keyword evidence="1" id="KW-1133">Transmembrane helix</keyword>
<keyword evidence="1" id="KW-0472">Membrane</keyword>
<sequence length="68" mass="7489">MWLNSFYSGGAALSNTKISVRMSSIVVVLYFWGASGLHLTNSLKTWSLKFGIRNNEPLEKGLKLQLGG</sequence>
<proteinExistence type="predicted"/>
<feature type="transmembrane region" description="Helical" evidence="1">
    <location>
        <begin position="20"/>
        <end position="39"/>
    </location>
</feature>
<dbReference type="EMBL" id="CAJVQB010016221">
    <property type="protein sequence ID" value="CAG8778916.1"/>
    <property type="molecule type" value="Genomic_DNA"/>
</dbReference>